<dbReference type="GO" id="GO:0030552">
    <property type="term" value="F:cAMP binding"/>
    <property type="evidence" value="ECO:0007669"/>
    <property type="project" value="UniProtKB-KW"/>
</dbReference>
<comment type="caution">
    <text evidence="8">The sequence shown here is derived from an EMBL/GenBank/DDBJ whole genome shotgun (WGS) entry which is preliminary data.</text>
</comment>
<proteinExistence type="inferred from homology"/>
<evidence type="ECO:0000256" key="1">
    <source>
        <dbReference type="ARBA" id="ARBA00005753"/>
    </source>
</evidence>
<dbReference type="Gene3D" id="2.60.120.10">
    <property type="entry name" value="Jelly Rolls"/>
    <property type="match status" value="2"/>
</dbReference>
<dbReference type="GO" id="GO:0005952">
    <property type="term" value="C:cAMP-dependent protein kinase complex"/>
    <property type="evidence" value="ECO:0007669"/>
    <property type="project" value="InterPro"/>
</dbReference>
<evidence type="ECO:0000256" key="4">
    <source>
        <dbReference type="ARBA" id="ARBA00022741"/>
    </source>
</evidence>
<keyword evidence="2" id="KW-0597">Phosphoprotein</keyword>
<feature type="region of interest" description="Disordered" evidence="6">
    <location>
        <begin position="1"/>
        <end position="38"/>
    </location>
</feature>
<dbReference type="PRINTS" id="PR00103">
    <property type="entry name" value="CAMPKINASE"/>
</dbReference>
<evidence type="ECO:0000259" key="7">
    <source>
        <dbReference type="PROSITE" id="PS50042"/>
    </source>
</evidence>
<dbReference type="GO" id="GO:0005829">
    <property type="term" value="C:cytosol"/>
    <property type="evidence" value="ECO:0007669"/>
    <property type="project" value="TreeGrafter"/>
</dbReference>
<keyword evidence="9" id="KW-1185">Reference proteome</keyword>
<dbReference type="PANTHER" id="PTHR11635">
    <property type="entry name" value="CAMP-DEPENDENT PROTEIN KINASE REGULATORY CHAIN"/>
    <property type="match status" value="1"/>
</dbReference>
<evidence type="ECO:0000313" key="9">
    <source>
        <dbReference type="Proteomes" id="UP000466442"/>
    </source>
</evidence>
<dbReference type="CDD" id="cd00038">
    <property type="entry name" value="CAP_ED"/>
    <property type="match status" value="2"/>
</dbReference>
<evidence type="ECO:0000313" key="8">
    <source>
        <dbReference type="EMBL" id="KAF6201930.1"/>
    </source>
</evidence>
<keyword evidence="5" id="KW-0114">cAMP</keyword>
<dbReference type="InterPro" id="IPR018490">
    <property type="entry name" value="cNMP-bd_dom_sf"/>
</dbReference>
<dbReference type="SUPFAM" id="SSF51206">
    <property type="entry name" value="cAMP-binding domain-like"/>
    <property type="match status" value="2"/>
</dbReference>
<feature type="compositionally biased region" description="Basic and acidic residues" evidence="6">
    <location>
        <begin position="1"/>
        <end position="22"/>
    </location>
</feature>
<evidence type="ECO:0000256" key="3">
    <source>
        <dbReference type="ARBA" id="ARBA00022566"/>
    </source>
</evidence>
<feature type="domain" description="Cyclic nucleotide-binding" evidence="7">
    <location>
        <begin position="86"/>
        <end position="203"/>
    </location>
</feature>
<reference evidence="8" key="1">
    <citation type="journal article" date="2021" name="Mol. Ecol. Resour.">
        <title>Apolygus lucorum genome provides insights into omnivorousness and mesophyll feeding.</title>
        <authorList>
            <person name="Liu Y."/>
            <person name="Liu H."/>
            <person name="Wang H."/>
            <person name="Huang T."/>
            <person name="Liu B."/>
            <person name="Yang B."/>
            <person name="Yin L."/>
            <person name="Li B."/>
            <person name="Zhang Y."/>
            <person name="Zhang S."/>
            <person name="Jiang F."/>
            <person name="Zhang X."/>
            <person name="Ren Y."/>
            <person name="Wang B."/>
            <person name="Wang S."/>
            <person name="Lu Y."/>
            <person name="Wu K."/>
            <person name="Fan W."/>
            <person name="Wang G."/>
        </authorList>
    </citation>
    <scope>NUCLEOTIDE SEQUENCE</scope>
    <source>
        <strain evidence="8">12Hb</strain>
    </source>
</reference>
<dbReference type="InterPro" id="IPR012198">
    <property type="entry name" value="cAMP_dep_PK_reg_su"/>
</dbReference>
<dbReference type="Proteomes" id="UP000466442">
    <property type="component" value="Linkage Group LG12"/>
</dbReference>
<dbReference type="PIRSF" id="PIRSF000548">
    <property type="entry name" value="PK_regulatory"/>
    <property type="match status" value="1"/>
</dbReference>
<dbReference type="Pfam" id="PF00027">
    <property type="entry name" value="cNMP_binding"/>
    <property type="match status" value="2"/>
</dbReference>
<dbReference type="InterPro" id="IPR014710">
    <property type="entry name" value="RmlC-like_jellyroll"/>
</dbReference>
<dbReference type="GO" id="GO:0034236">
    <property type="term" value="F:protein kinase A catalytic subunit binding"/>
    <property type="evidence" value="ECO:0007669"/>
    <property type="project" value="TreeGrafter"/>
</dbReference>
<gene>
    <name evidence="8" type="ORF">GE061_004326</name>
</gene>
<evidence type="ECO:0000256" key="2">
    <source>
        <dbReference type="ARBA" id="ARBA00022553"/>
    </source>
</evidence>
<name>A0A6A4J3U3_APOLU</name>
<sequence length="328" mass="36935">MSKNVKDQLEERKMRRNTRNDVEADDDSDEQTHYDDEAVPIRLRRKSFYTKSYNPEEDLDETEIKLFPKTDEVKTKLESSIKDNLLFRSLEPEQLSTLIDAMEELNVTAGNELIREGDDNYGFYVIGKGEYEIRTVSCGVESIKRVNSGTFGELTLLHNQNSRSTVTAKTNGKLYSLNRNDFRKIVTKTTHELRKNLEELINKVPQLKDLTEFDKLKVADVLELINFSDGDVIVKEGESSEGVYLVVRGSVKIVEKTDSGNKELTVGSGEHFGELPASKPANLCASAVAVGQTKVAFLKAEAYERLMGPCLKVLKKNPSHSRKPAPNL</sequence>
<dbReference type="SMART" id="SM00100">
    <property type="entry name" value="cNMP"/>
    <property type="match status" value="2"/>
</dbReference>
<dbReference type="AlphaFoldDB" id="A0A6A4J3U3"/>
<keyword evidence="4" id="KW-0547">Nucleotide-binding</keyword>
<dbReference type="GO" id="GO:0004862">
    <property type="term" value="F:cAMP-dependent protein kinase inhibitor activity"/>
    <property type="evidence" value="ECO:0007669"/>
    <property type="project" value="TreeGrafter"/>
</dbReference>
<dbReference type="PANTHER" id="PTHR11635:SF152">
    <property type="entry name" value="CAMP-DEPENDENT PROTEIN KINASE TYPE I REGULATORY SUBUNIT-RELATED"/>
    <property type="match status" value="1"/>
</dbReference>
<dbReference type="EMBL" id="WIXP02000012">
    <property type="protein sequence ID" value="KAF6201930.1"/>
    <property type="molecule type" value="Genomic_DNA"/>
</dbReference>
<organism evidence="8 9">
    <name type="scientific">Apolygus lucorum</name>
    <name type="common">Small green plant bug</name>
    <name type="synonym">Lygocoris lucorum</name>
    <dbReference type="NCBI Taxonomy" id="248454"/>
    <lineage>
        <taxon>Eukaryota</taxon>
        <taxon>Metazoa</taxon>
        <taxon>Ecdysozoa</taxon>
        <taxon>Arthropoda</taxon>
        <taxon>Hexapoda</taxon>
        <taxon>Insecta</taxon>
        <taxon>Pterygota</taxon>
        <taxon>Neoptera</taxon>
        <taxon>Paraneoptera</taxon>
        <taxon>Hemiptera</taxon>
        <taxon>Heteroptera</taxon>
        <taxon>Panheteroptera</taxon>
        <taxon>Cimicomorpha</taxon>
        <taxon>Miridae</taxon>
        <taxon>Mirini</taxon>
        <taxon>Apolygus</taxon>
    </lineage>
</organism>
<evidence type="ECO:0000256" key="5">
    <source>
        <dbReference type="ARBA" id="ARBA00023149"/>
    </source>
</evidence>
<dbReference type="InterPro" id="IPR050503">
    <property type="entry name" value="cAMP-dep_PK_reg_su-like"/>
</dbReference>
<protein>
    <recommendedName>
        <fullName evidence="7">Cyclic nucleotide-binding domain-containing protein</fullName>
    </recommendedName>
</protein>
<accession>A0A6A4J3U3</accession>
<feature type="domain" description="Cyclic nucleotide-binding" evidence="7">
    <location>
        <begin position="206"/>
        <end position="324"/>
    </location>
</feature>
<dbReference type="PROSITE" id="PS50042">
    <property type="entry name" value="CNMP_BINDING_3"/>
    <property type="match status" value="2"/>
</dbReference>
<dbReference type="OrthoDB" id="417078at2759"/>
<keyword evidence="3" id="KW-0116">cAMP-binding</keyword>
<evidence type="ECO:0000256" key="6">
    <source>
        <dbReference type="SAM" id="MobiDB-lite"/>
    </source>
</evidence>
<dbReference type="InterPro" id="IPR000595">
    <property type="entry name" value="cNMP-bd_dom"/>
</dbReference>
<comment type="similarity">
    <text evidence="1">Belongs to the cAMP-dependent kinase regulatory chain family.</text>
</comment>